<evidence type="ECO:0000256" key="2">
    <source>
        <dbReference type="ARBA" id="ARBA00009347"/>
    </source>
</evidence>
<evidence type="ECO:0000259" key="7">
    <source>
        <dbReference type="Pfam" id="PF00441"/>
    </source>
</evidence>
<gene>
    <name evidence="10" type="ORF">FHP06_10130</name>
</gene>
<dbReference type="SUPFAM" id="SSF56645">
    <property type="entry name" value="Acyl-CoA dehydrogenase NM domain-like"/>
    <property type="match status" value="1"/>
</dbReference>
<dbReference type="InterPro" id="IPR013786">
    <property type="entry name" value="AcylCoA_DH/ox_N"/>
</dbReference>
<evidence type="ECO:0000256" key="6">
    <source>
        <dbReference type="RuleBase" id="RU362125"/>
    </source>
</evidence>
<dbReference type="GO" id="GO:0016627">
    <property type="term" value="F:oxidoreductase activity, acting on the CH-CH group of donors"/>
    <property type="evidence" value="ECO:0007669"/>
    <property type="project" value="InterPro"/>
</dbReference>
<keyword evidence="11" id="KW-1185">Reference proteome</keyword>
<comment type="similarity">
    <text evidence="2 6">Belongs to the acyl-CoA dehydrogenase family.</text>
</comment>
<evidence type="ECO:0000259" key="8">
    <source>
        <dbReference type="Pfam" id="PF02770"/>
    </source>
</evidence>
<dbReference type="PANTHER" id="PTHR43292:SF3">
    <property type="entry name" value="ACYL-COA DEHYDROGENASE FADE29"/>
    <property type="match status" value="1"/>
</dbReference>
<evidence type="ECO:0000256" key="5">
    <source>
        <dbReference type="ARBA" id="ARBA00023002"/>
    </source>
</evidence>
<dbReference type="Pfam" id="PF02770">
    <property type="entry name" value="Acyl-CoA_dh_M"/>
    <property type="match status" value="1"/>
</dbReference>
<accession>A0A5C8NHY1</accession>
<evidence type="ECO:0000256" key="3">
    <source>
        <dbReference type="ARBA" id="ARBA00022630"/>
    </source>
</evidence>
<dbReference type="InterPro" id="IPR036250">
    <property type="entry name" value="AcylCo_DH-like_C"/>
</dbReference>
<dbReference type="Pfam" id="PF00441">
    <property type="entry name" value="Acyl-CoA_dh_1"/>
    <property type="match status" value="1"/>
</dbReference>
<dbReference type="Gene3D" id="1.10.540.10">
    <property type="entry name" value="Acyl-CoA dehydrogenase/oxidase, N-terminal domain"/>
    <property type="match status" value="1"/>
</dbReference>
<organism evidence="10 11">
    <name type="scientific">Aeromicrobium terrae</name>
    <dbReference type="NCBI Taxonomy" id="2498846"/>
    <lineage>
        <taxon>Bacteria</taxon>
        <taxon>Bacillati</taxon>
        <taxon>Actinomycetota</taxon>
        <taxon>Actinomycetes</taxon>
        <taxon>Propionibacteriales</taxon>
        <taxon>Nocardioidaceae</taxon>
        <taxon>Aeromicrobium</taxon>
    </lineage>
</organism>
<keyword evidence="4 6" id="KW-0274">FAD</keyword>
<evidence type="ECO:0000313" key="10">
    <source>
        <dbReference type="EMBL" id="TXL60772.1"/>
    </source>
</evidence>
<comment type="caution">
    <text evidence="10">The sequence shown here is derived from an EMBL/GenBank/DDBJ whole genome shotgun (WGS) entry which is preliminary data.</text>
</comment>
<feature type="domain" description="Acyl-CoA dehydrogenase/oxidase N-terminal" evidence="9">
    <location>
        <begin position="6"/>
        <end position="122"/>
    </location>
</feature>
<dbReference type="AlphaFoldDB" id="A0A5C8NHY1"/>
<dbReference type="GO" id="GO:0005886">
    <property type="term" value="C:plasma membrane"/>
    <property type="evidence" value="ECO:0007669"/>
    <property type="project" value="TreeGrafter"/>
</dbReference>
<dbReference type="SUPFAM" id="SSF47203">
    <property type="entry name" value="Acyl-CoA dehydrogenase C-terminal domain-like"/>
    <property type="match status" value="1"/>
</dbReference>
<keyword evidence="3 6" id="KW-0285">Flavoprotein</keyword>
<dbReference type="GO" id="GO:0050660">
    <property type="term" value="F:flavin adenine dinucleotide binding"/>
    <property type="evidence" value="ECO:0007669"/>
    <property type="project" value="InterPro"/>
</dbReference>
<dbReference type="OrthoDB" id="3964153at2"/>
<dbReference type="EMBL" id="VDUX01000004">
    <property type="protein sequence ID" value="TXL60772.1"/>
    <property type="molecule type" value="Genomic_DNA"/>
</dbReference>
<comment type="cofactor">
    <cofactor evidence="1 6">
        <name>FAD</name>
        <dbReference type="ChEBI" id="CHEBI:57692"/>
    </cofactor>
</comment>
<evidence type="ECO:0000313" key="11">
    <source>
        <dbReference type="Proteomes" id="UP000321571"/>
    </source>
</evidence>
<dbReference type="RefSeq" id="WP_147686374.1">
    <property type="nucleotide sequence ID" value="NZ_VDUX01000004.1"/>
</dbReference>
<proteinExistence type="inferred from homology"/>
<feature type="domain" description="Acyl-CoA oxidase/dehydrogenase middle" evidence="8">
    <location>
        <begin position="127"/>
        <end position="216"/>
    </location>
</feature>
<dbReference type="InterPro" id="IPR052161">
    <property type="entry name" value="Mycobact_Acyl-CoA_DH"/>
</dbReference>
<dbReference type="Gene3D" id="1.20.140.10">
    <property type="entry name" value="Butyryl-CoA Dehydrogenase, subunit A, domain 3"/>
    <property type="match status" value="1"/>
</dbReference>
<dbReference type="InterPro" id="IPR009100">
    <property type="entry name" value="AcylCoA_DH/oxidase_NM_dom_sf"/>
</dbReference>
<dbReference type="InterPro" id="IPR037069">
    <property type="entry name" value="AcylCoA_DH/ox_N_sf"/>
</dbReference>
<dbReference type="Proteomes" id="UP000321571">
    <property type="component" value="Unassembled WGS sequence"/>
</dbReference>
<protein>
    <submittedName>
        <fullName evidence="10">Acyl-CoA dehydrogenase</fullName>
    </submittedName>
</protein>
<dbReference type="Pfam" id="PF02771">
    <property type="entry name" value="Acyl-CoA_dh_N"/>
    <property type="match status" value="1"/>
</dbReference>
<evidence type="ECO:0000259" key="9">
    <source>
        <dbReference type="Pfam" id="PF02771"/>
    </source>
</evidence>
<name>A0A5C8NHY1_9ACTN</name>
<reference evidence="10 11" key="1">
    <citation type="submission" date="2019-06" db="EMBL/GenBank/DDBJ databases">
        <title>Aeromicrobium sp. nov., isolated from a maize field.</title>
        <authorList>
            <person name="Lin S.-Y."/>
            <person name="Tsai C.-F."/>
            <person name="Young C.-C."/>
        </authorList>
    </citation>
    <scope>NUCLEOTIDE SEQUENCE [LARGE SCALE GENOMIC DNA]</scope>
    <source>
        <strain evidence="10 11">CC-CFT486</strain>
    </source>
</reference>
<dbReference type="InterPro" id="IPR046373">
    <property type="entry name" value="Acyl-CoA_Oxase/DH_mid-dom_sf"/>
</dbReference>
<dbReference type="Gene3D" id="2.40.110.10">
    <property type="entry name" value="Butyryl-CoA Dehydrogenase, subunit A, domain 2"/>
    <property type="match status" value="1"/>
</dbReference>
<dbReference type="InterPro" id="IPR009075">
    <property type="entry name" value="AcylCo_DH/oxidase_C"/>
</dbReference>
<sequence length="394" mass="42897">MYVALTADQLRLRDELRGYFAELVTPERRAALAAATGEFGDVAVYKEVIRQIGEDGWLGIGWPEEYGGQNRPMVDQLIFTDVAAVAGVPIPYLTLNTVGPTIMQYGNDEQKEYFLPRIVKGELHFSIGYSEPGSGTDLASLRTKAELDEGTNEWVINGQKMWTSLIQYADWIWLACRTEPDAPRHKGLSMILVPADSEGFSYTPVHTVAGVGTSATYYDDVRVPAENLIGGRGGGWSLITNQLNRERVALTSSAALVHSIELVTDWARQTKDANGVRIIDQQWVQILLGRAQARVDAQTLMGYKLAAEIDTMSPADASATKVYGSELAVEVYRSLMEIVGPAAGLAADSSGAVLAGRLERYFRSALVMTFGGGTNEIQRDIIGYVGLGLPAAKR</sequence>
<keyword evidence="5 6" id="KW-0560">Oxidoreductase</keyword>
<evidence type="ECO:0000256" key="1">
    <source>
        <dbReference type="ARBA" id="ARBA00001974"/>
    </source>
</evidence>
<dbReference type="PANTHER" id="PTHR43292">
    <property type="entry name" value="ACYL-COA DEHYDROGENASE"/>
    <property type="match status" value="1"/>
</dbReference>
<evidence type="ECO:0000256" key="4">
    <source>
        <dbReference type="ARBA" id="ARBA00022827"/>
    </source>
</evidence>
<dbReference type="InterPro" id="IPR006091">
    <property type="entry name" value="Acyl-CoA_Oxase/DH_mid-dom"/>
</dbReference>
<feature type="domain" description="Acyl-CoA dehydrogenase/oxidase C-terminal" evidence="7">
    <location>
        <begin position="233"/>
        <end position="383"/>
    </location>
</feature>